<feature type="compositionally biased region" description="Acidic residues" evidence="14">
    <location>
        <begin position="32"/>
        <end position="59"/>
    </location>
</feature>
<dbReference type="GO" id="GO:0034728">
    <property type="term" value="P:nucleosome organization"/>
    <property type="evidence" value="ECO:0007669"/>
    <property type="project" value="TreeGrafter"/>
</dbReference>
<evidence type="ECO:0000256" key="3">
    <source>
        <dbReference type="ARBA" id="ARBA00022737"/>
    </source>
</evidence>
<dbReference type="Pfam" id="PF00385">
    <property type="entry name" value="Chromo"/>
    <property type="match status" value="2"/>
</dbReference>
<dbReference type="GO" id="GO:0042393">
    <property type="term" value="F:histone binding"/>
    <property type="evidence" value="ECO:0007669"/>
    <property type="project" value="TreeGrafter"/>
</dbReference>
<dbReference type="SMART" id="SM01176">
    <property type="entry name" value="DUF4208"/>
    <property type="match status" value="1"/>
</dbReference>
<name>A0A6U9RSA3_9CHLO</name>
<evidence type="ECO:0000256" key="4">
    <source>
        <dbReference type="ARBA" id="ARBA00022741"/>
    </source>
</evidence>
<dbReference type="FunFam" id="3.40.50.10810:FF:000005">
    <property type="entry name" value="Photoperiod-independent early flowering 1"/>
    <property type="match status" value="1"/>
</dbReference>
<evidence type="ECO:0000256" key="7">
    <source>
        <dbReference type="ARBA" id="ARBA00022840"/>
    </source>
</evidence>
<feature type="region of interest" description="Disordered" evidence="14">
    <location>
        <begin position="945"/>
        <end position="985"/>
    </location>
</feature>
<evidence type="ECO:0000256" key="1">
    <source>
        <dbReference type="ARBA" id="ARBA00004123"/>
    </source>
</evidence>
<dbReference type="Gene3D" id="2.40.50.40">
    <property type="match status" value="2"/>
</dbReference>
<keyword evidence="10" id="KW-0238">DNA-binding</keyword>
<dbReference type="GO" id="GO:0016887">
    <property type="term" value="F:ATP hydrolysis activity"/>
    <property type="evidence" value="ECO:0007669"/>
    <property type="project" value="TreeGrafter"/>
</dbReference>
<organism evidence="18">
    <name type="scientific">Picocystis salinarum</name>
    <dbReference type="NCBI Taxonomy" id="88271"/>
    <lineage>
        <taxon>Eukaryota</taxon>
        <taxon>Viridiplantae</taxon>
        <taxon>Chlorophyta</taxon>
        <taxon>Picocystophyceae</taxon>
        <taxon>Picocystales</taxon>
        <taxon>Picocystaceae</taxon>
        <taxon>Picocystis</taxon>
    </lineage>
</organism>
<evidence type="ECO:0000256" key="14">
    <source>
        <dbReference type="SAM" id="MobiDB-lite"/>
    </source>
</evidence>
<keyword evidence="12" id="KW-0539">Nucleus</keyword>
<proteinExistence type="inferred from homology"/>
<dbReference type="InterPro" id="IPR001650">
    <property type="entry name" value="Helicase_C-like"/>
</dbReference>
<feature type="region of interest" description="Disordered" evidence="14">
    <location>
        <begin position="1"/>
        <end position="148"/>
    </location>
</feature>
<evidence type="ECO:0000256" key="6">
    <source>
        <dbReference type="ARBA" id="ARBA00022806"/>
    </source>
</evidence>
<dbReference type="Pfam" id="PF23588">
    <property type="entry name" value="HTH_CHD1_Hrp3"/>
    <property type="match status" value="1"/>
</dbReference>
<evidence type="ECO:0000256" key="8">
    <source>
        <dbReference type="ARBA" id="ARBA00022853"/>
    </source>
</evidence>
<dbReference type="GO" id="GO:0005524">
    <property type="term" value="F:ATP binding"/>
    <property type="evidence" value="ECO:0007669"/>
    <property type="project" value="UniProtKB-KW"/>
</dbReference>
<dbReference type="GO" id="GO:0004386">
    <property type="term" value="F:helicase activity"/>
    <property type="evidence" value="ECO:0007669"/>
    <property type="project" value="UniProtKB-KW"/>
</dbReference>
<dbReference type="CDD" id="cd18659">
    <property type="entry name" value="CD2_tandem"/>
    <property type="match status" value="1"/>
</dbReference>
<sequence>MSDGMPVDETEQFEEDAEEYGGDRDSPGETDMSSEDDEDFEESEDEEPSEEDDSEDEDFVVGAAKKRQKTQNKAKERIKATAKEKAKRAYSEEDESEDGVHEYPSGSDSRGRGPSRAHRKAVASSRMYAEEDGSSLSEDEEERRRREKKAFQALPIAYQYPDGPDSDEIEKVLDHRWDGESEEQAGRALEGSWETRTYLIKWRGRSHIHNSWEPYSYLAELPGLKRVQNYIKKHKDLEQAQEWMTREEQEMKNVEMEMEKELANEHTKVDRVVEEKVEGDRARYLCKWKGLPYSECTWEDREDISASLSEIDDYHDRMQRLRSTCKGMDAQRQAFLRHKNQALREQPPYLTGGQLRDYQLDGLNWLIYAWAHGNNGILADEMGLGKTIQCVSMLAWLQETQKVPGPFLVIVPLSTITNWAKEFQKWTPTLNLVVYVGDGASRQLIQDYEFYTGRNSGRMYRFSVLLTTFEMSLKDAHILKSIKWNYLMVDEAHRLKNCDSSLYRVLETYTFRSILLVTGTPLQNNLRELWCLLHFIDPKKFDSLEDFEEDYHLDDPKSIEALHTVMRPHVLRRVIKDVEQSLPPKTERILRVEMSPLQRRYYLWILKKNFNELNKGVKGPQLSLLNTVVDLKKCCNHPFLFESAEVEYAGDKDNEGQDALGRLVLSSGKLNLLDKLLTRLKQTGHRVLIFSQMVRMLDVLSDYLRLKGYQHQRLDGSTGSVARHQAMDHFNADGSDDFVFLLSTRAGGLGLNLATADTVVIFDSDWNPQNDLQAMSRAHRIGQKDSVNIYRLITSGSVEEDILERAKQKMVLDHLIIQRMDASGRSVLKREKSTKTIFNKDELAAILRFGAEELFKEEEASKGVPESKGAQVDLDAILERAEHVDTHDQGGEDLLNAFKVANFTSSEDDQTFWSRLIPESERPKIENEEVDLLPRNALKIIQSQEAELKSSRKRERPASSQHTTSGPALKKMSSEEPGPPVPGAAERIDKIPQEAASNLTYLSKLQAEKVVKAVHRYGTLKRAVEMLNSESVFQLAGEKDVEAVWTLLVGSCRRIQSGADQGSPSPILDFFGVSVKVVDMVARVDEQQCLAKHVERFSDPLQFRLGGGIHLKLPAWASSCGWTTRDDAMLLLGIYYHGFGRWEDIRLDSRLGLEIKMAPPASQAQDDSKHLPKSSQLRTRVMALLKKIMEAGSRLSSQASAKLTKEKAASGSRARKSPSTPKVPLKLSAQRVSKLMEGVHSVLKKLRALQYRDDIPNEVVKEKIKKYIVQIGAHIDRLSAGLDPASIPQLWSHVSSYSSLSGDRLASIYSRLKAIPANGPRS</sequence>
<dbReference type="InterPro" id="IPR025260">
    <property type="entry name" value="CHD1-like_C"/>
</dbReference>
<dbReference type="GO" id="GO:0003677">
    <property type="term" value="F:DNA binding"/>
    <property type="evidence" value="ECO:0007669"/>
    <property type="project" value="UniProtKB-KW"/>
</dbReference>
<dbReference type="PROSITE" id="PS51194">
    <property type="entry name" value="HELICASE_CTER"/>
    <property type="match status" value="1"/>
</dbReference>
<dbReference type="PROSITE" id="PS00598">
    <property type="entry name" value="CHROMO_1"/>
    <property type="match status" value="1"/>
</dbReference>
<dbReference type="Pfam" id="PF13907">
    <property type="entry name" value="CHD1-like_C"/>
    <property type="match status" value="1"/>
</dbReference>
<dbReference type="Gene3D" id="3.40.50.10810">
    <property type="entry name" value="Tandem AAA-ATPase domain"/>
    <property type="match status" value="1"/>
</dbReference>
<feature type="compositionally biased region" description="Basic and acidic residues" evidence="14">
    <location>
        <begin position="73"/>
        <end position="91"/>
    </location>
</feature>
<dbReference type="SUPFAM" id="SSF54160">
    <property type="entry name" value="Chromo domain-like"/>
    <property type="match status" value="2"/>
</dbReference>
<dbReference type="InterPro" id="IPR023780">
    <property type="entry name" value="Chromo_domain"/>
</dbReference>
<evidence type="ECO:0000313" key="18">
    <source>
        <dbReference type="EMBL" id="CAE0611995.1"/>
    </source>
</evidence>
<dbReference type="PANTHER" id="PTHR45623:SF14">
    <property type="entry name" value="CHROMODOMAIN-HELICASE-DNA-BINDING PROTEIN 1"/>
    <property type="match status" value="1"/>
</dbReference>
<evidence type="ECO:0000256" key="11">
    <source>
        <dbReference type="ARBA" id="ARBA00023163"/>
    </source>
</evidence>
<dbReference type="SMART" id="SM00487">
    <property type="entry name" value="DEXDc"/>
    <property type="match status" value="1"/>
</dbReference>
<dbReference type="InterPro" id="IPR000953">
    <property type="entry name" value="Chromo/chromo_shadow_dom"/>
</dbReference>
<dbReference type="InterPro" id="IPR000330">
    <property type="entry name" value="SNF2_N"/>
</dbReference>
<dbReference type="EMBL" id="HBIS01006440">
    <property type="protein sequence ID" value="CAE0611995.1"/>
    <property type="molecule type" value="Transcribed_RNA"/>
</dbReference>
<keyword evidence="13" id="KW-0175">Coiled coil</keyword>
<evidence type="ECO:0000256" key="13">
    <source>
        <dbReference type="SAM" id="Coils"/>
    </source>
</evidence>
<dbReference type="FunFam" id="3.40.50.300:FF:000130">
    <property type="entry name" value="Chromodomain-helicase-DNA-binding protein 2 isoform 1"/>
    <property type="match status" value="1"/>
</dbReference>
<evidence type="ECO:0000256" key="2">
    <source>
        <dbReference type="ARBA" id="ARBA00007025"/>
    </source>
</evidence>
<evidence type="ECO:0000313" key="19">
    <source>
        <dbReference type="EMBL" id="CAE0611996.1"/>
    </source>
</evidence>
<evidence type="ECO:0000259" key="15">
    <source>
        <dbReference type="PROSITE" id="PS50013"/>
    </source>
</evidence>
<dbReference type="GO" id="GO:0000785">
    <property type="term" value="C:chromatin"/>
    <property type="evidence" value="ECO:0007669"/>
    <property type="project" value="TreeGrafter"/>
</dbReference>
<feature type="region of interest" description="Disordered" evidence="14">
    <location>
        <begin position="1196"/>
        <end position="1225"/>
    </location>
</feature>
<comment type="subcellular location">
    <subcellularLocation>
        <location evidence="1">Nucleus</location>
    </subcellularLocation>
</comment>
<dbReference type="Gene3D" id="1.10.10.60">
    <property type="entry name" value="Homeodomain-like"/>
    <property type="match status" value="1"/>
</dbReference>
<dbReference type="InterPro" id="IPR056302">
    <property type="entry name" value="CHD1-2/Hrp3_HTH"/>
</dbReference>
<feature type="domain" description="Helicase C-terminal" evidence="17">
    <location>
        <begin position="672"/>
        <end position="828"/>
    </location>
</feature>
<keyword evidence="11" id="KW-0804">Transcription</keyword>
<dbReference type="SMART" id="SM00490">
    <property type="entry name" value="HELICc"/>
    <property type="match status" value="1"/>
</dbReference>
<dbReference type="SUPFAM" id="SSF52540">
    <property type="entry name" value="P-loop containing nucleoside triphosphate hydrolases"/>
    <property type="match status" value="2"/>
</dbReference>
<protein>
    <submittedName>
        <fullName evidence="18">Uncharacterized protein</fullName>
    </submittedName>
</protein>
<evidence type="ECO:0000259" key="16">
    <source>
        <dbReference type="PROSITE" id="PS51192"/>
    </source>
</evidence>
<dbReference type="PROSITE" id="PS50013">
    <property type="entry name" value="CHROMO_2"/>
    <property type="match status" value="2"/>
</dbReference>
<feature type="compositionally biased region" description="Acidic residues" evidence="14">
    <location>
        <begin position="130"/>
        <end position="141"/>
    </location>
</feature>
<keyword evidence="7" id="KW-0067">ATP-binding</keyword>
<dbReference type="EMBL" id="HBIS01006441">
    <property type="protein sequence ID" value="CAE0611996.1"/>
    <property type="molecule type" value="Transcribed_RNA"/>
</dbReference>
<dbReference type="InterPro" id="IPR016197">
    <property type="entry name" value="Chromo-like_dom_sf"/>
</dbReference>
<dbReference type="InterPro" id="IPR049730">
    <property type="entry name" value="SNF2/RAD54-like_C"/>
</dbReference>
<evidence type="ECO:0000256" key="5">
    <source>
        <dbReference type="ARBA" id="ARBA00022801"/>
    </source>
</evidence>
<dbReference type="SMART" id="SM00298">
    <property type="entry name" value="CHROMO"/>
    <property type="match status" value="2"/>
</dbReference>
<dbReference type="InterPro" id="IPR023779">
    <property type="entry name" value="Chromodomain_CS"/>
</dbReference>
<dbReference type="Pfam" id="PF00176">
    <property type="entry name" value="SNF2-rel_dom"/>
    <property type="match status" value="1"/>
</dbReference>
<dbReference type="InterPro" id="IPR014001">
    <property type="entry name" value="Helicase_ATP-bd"/>
</dbReference>
<accession>A0A6U9RSA3</accession>
<dbReference type="Pfam" id="PF00271">
    <property type="entry name" value="Helicase_C"/>
    <property type="match status" value="1"/>
</dbReference>
<dbReference type="GO" id="GO:0003682">
    <property type="term" value="F:chromatin binding"/>
    <property type="evidence" value="ECO:0007669"/>
    <property type="project" value="TreeGrafter"/>
</dbReference>
<dbReference type="InterPro" id="IPR038718">
    <property type="entry name" value="SNF2-like_sf"/>
</dbReference>
<gene>
    <name evidence="18" type="ORF">PSAL00342_LOCUS5830</name>
    <name evidence="19" type="ORF">PSAL00342_LOCUS5831</name>
</gene>
<feature type="domain" description="Chromo" evidence="15">
    <location>
        <begin position="267"/>
        <end position="326"/>
    </location>
</feature>
<feature type="domain" description="Helicase ATP-binding" evidence="16">
    <location>
        <begin position="367"/>
        <end position="539"/>
    </location>
</feature>
<keyword evidence="8" id="KW-0156">Chromatin regulator</keyword>
<dbReference type="Gene3D" id="3.40.50.300">
    <property type="entry name" value="P-loop containing nucleotide triphosphate hydrolases"/>
    <property type="match status" value="1"/>
</dbReference>
<keyword evidence="6" id="KW-0347">Helicase</keyword>
<dbReference type="CDD" id="cd18660">
    <property type="entry name" value="CD1_tandem"/>
    <property type="match status" value="1"/>
</dbReference>
<keyword evidence="4" id="KW-0547">Nucleotide-binding</keyword>
<feature type="domain" description="Chromo" evidence="15">
    <location>
        <begin position="167"/>
        <end position="242"/>
    </location>
</feature>
<comment type="similarity">
    <text evidence="2">Belongs to the SNF2/RAD54 helicase family.</text>
</comment>
<evidence type="ECO:0000256" key="9">
    <source>
        <dbReference type="ARBA" id="ARBA00023015"/>
    </source>
</evidence>
<evidence type="ECO:0000259" key="17">
    <source>
        <dbReference type="PROSITE" id="PS51194"/>
    </source>
</evidence>
<dbReference type="PANTHER" id="PTHR45623">
    <property type="entry name" value="CHROMODOMAIN-HELICASE-DNA-BINDING PROTEIN 3-RELATED-RELATED"/>
    <property type="match status" value="1"/>
</dbReference>
<evidence type="ECO:0000256" key="10">
    <source>
        <dbReference type="ARBA" id="ARBA00023125"/>
    </source>
</evidence>
<feature type="compositionally biased region" description="Acidic residues" evidence="14">
    <location>
        <begin position="1"/>
        <end position="20"/>
    </location>
</feature>
<evidence type="ECO:0000256" key="12">
    <source>
        <dbReference type="ARBA" id="ARBA00023242"/>
    </source>
</evidence>
<dbReference type="GO" id="GO:0140658">
    <property type="term" value="F:ATP-dependent chromatin remodeler activity"/>
    <property type="evidence" value="ECO:0007669"/>
    <property type="project" value="TreeGrafter"/>
</dbReference>
<reference evidence="18" key="1">
    <citation type="submission" date="2021-01" db="EMBL/GenBank/DDBJ databases">
        <authorList>
            <person name="Corre E."/>
            <person name="Pelletier E."/>
            <person name="Niang G."/>
            <person name="Scheremetjew M."/>
            <person name="Finn R."/>
            <person name="Kale V."/>
            <person name="Holt S."/>
            <person name="Cochrane G."/>
            <person name="Meng A."/>
            <person name="Brown T."/>
            <person name="Cohen L."/>
        </authorList>
    </citation>
    <scope>NUCLEOTIDE SEQUENCE</scope>
    <source>
        <strain evidence="18">CCMP1897</strain>
    </source>
</reference>
<dbReference type="PROSITE" id="PS51192">
    <property type="entry name" value="HELICASE_ATP_BIND_1"/>
    <property type="match status" value="1"/>
</dbReference>
<keyword evidence="5" id="KW-0378">Hydrolase</keyword>
<dbReference type="InterPro" id="IPR027417">
    <property type="entry name" value="P-loop_NTPase"/>
</dbReference>
<feature type="coiled-coil region" evidence="13">
    <location>
        <begin position="237"/>
        <end position="266"/>
    </location>
</feature>
<dbReference type="CDD" id="cd18793">
    <property type="entry name" value="SF2_C_SNF"/>
    <property type="match status" value="1"/>
</dbReference>
<dbReference type="GO" id="GO:0005634">
    <property type="term" value="C:nucleus"/>
    <property type="evidence" value="ECO:0007669"/>
    <property type="project" value="UniProtKB-SubCell"/>
</dbReference>
<keyword evidence="9" id="KW-0805">Transcription regulation</keyword>
<keyword evidence="3" id="KW-0677">Repeat</keyword>